<accession>A0A6I4IEN5</accession>
<evidence type="ECO:0000313" key="3">
    <source>
        <dbReference type="Proteomes" id="UP000431264"/>
    </source>
</evidence>
<reference evidence="3" key="1">
    <citation type="submission" date="2019-05" db="EMBL/GenBank/DDBJ databases">
        <title>Flavobacterium profundi sp. nov., isolated from a deep-sea seamount.</title>
        <authorList>
            <person name="Zhang D.-C."/>
        </authorList>
    </citation>
    <scope>NUCLEOTIDE SEQUENCE [LARGE SCALE GENOMIC DNA]</scope>
    <source>
        <strain evidence="3">TP390</strain>
    </source>
</reference>
<keyword evidence="1" id="KW-0812">Transmembrane</keyword>
<proteinExistence type="predicted"/>
<evidence type="ECO:0000313" key="2">
    <source>
        <dbReference type="EMBL" id="MVO07910.1"/>
    </source>
</evidence>
<name>A0A6I4IEN5_9FLAO</name>
<sequence length="94" mass="11267">MYLTCYGRFLGQAIMTIIQVFTAIILTTTIYKENKQEFKSKIVWYWSITIPNIILVLSFKIILHTDPLQFIFMTFLPNIMTYYLYKLLLKVEKK</sequence>
<keyword evidence="3" id="KW-1185">Reference proteome</keyword>
<feature type="transmembrane region" description="Helical" evidence="1">
    <location>
        <begin position="43"/>
        <end position="62"/>
    </location>
</feature>
<dbReference type="RefSeq" id="WP_140996301.1">
    <property type="nucleotide sequence ID" value="NZ_VDCZ01000001.1"/>
</dbReference>
<dbReference type="EMBL" id="WQLW01000001">
    <property type="protein sequence ID" value="MVO07910.1"/>
    <property type="molecule type" value="Genomic_DNA"/>
</dbReference>
<comment type="caution">
    <text evidence="2">The sequence shown here is derived from an EMBL/GenBank/DDBJ whole genome shotgun (WGS) entry which is preliminary data.</text>
</comment>
<evidence type="ECO:0000256" key="1">
    <source>
        <dbReference type="SAM" id="Phobius"/>
    </source>
</evidence>
<keyword evidence="1" id="KW-1133">Transmembrane helix</keyword>
<protein>
    <submittedName>
        <fullName evidence="2">Uncharacterized protein</fullName>
    </submittedName>
</protein>
<gene>
    <name evidence="2" type="ORF">GOQ30_01870</name>
</gene>
<feature type="transmembrane region" description="Helical" evidence="1">
    <location>
        <begin position="68"/>
        <end position="85"/>
    </location>
</feature>
<dbReference type="AlphaFoldDB" id="A0A6I4IEN5"/>
<organism evidence="2 3">
    <name type="scientific">Flavobacterium profundi</name>
    <dbReference type="NCBI Taxonomy" id="1774945"/>
    <lineage>
        <taxon>Bacteria</taxon>
        <taxon>Pseudomonadati</taxon>
        <taxon>Bacteroidota</taxon>
        <taxon>Flavobacteriia</taxon>
        <taxon>Flavobacteriales</taxon>
        <taxon>Flavobacteriaceae</taxon>
        <taxon>Flavobacterium</taxon>
    </lineage>
</organism>
<dbReference type="Proteomes" id="UP000431264">
    <property type="component" value="Unassembled WGS sequence"/>
</dbReference>
<keyword evidence="1" id="KW-0472">Membrane</keyword>
<feature type="transmembrane region" description="Helical" evidence="1">
    <location>
        <begin position="12"/>
        <end position="31"/>
    </location>
</feature>